<protein>
    <submittedName>
        <fullName evidence="2">Uncharacterized protein</fullName>
    </submittedName>
</protein>
<keyword evidence="1" id="KW-0812">Transmembrane</keyword>
<dbReference type="InParanoid" id="B9R6R1"/>
<dbReference type="AlphaFoldDB" id="B9R6R1"/>
<keyword evidence="1" id="KW-0472">Membrane</keyword>
<evidence type="ECO:0000256" key="1">
    <source>
        <dbReference type="SAM" id="Phobius"/>
    </source>
</evidence>
<name>B9R6R1_RICCO</name>
<organism evidence="2 3">
    <name type="scientific">Ricinus communis</name>
    <name type="common">Castor bean</name>
    <dbReference type="NCBI Taxonomy" id="3988"/>
    <lineage>
        <taxon>Eukaryota</taxon>
        <taxon>Viridiplantae</taxon>
        <taxon>Streptophyta</taxon>
        <taxon>Embryophyta</taxon>
        <taxon>Tracheophyta</taxon>
        <taxon>Spermatophyta</taxon>
        <taxon>Magnoliopsida</taxon>
        <taxon>eudicotyledons</taxon>
        <taxon>Gunneridae</taxon>
        <taxon>Pentapetalae</taxon>
        <taxon>rosids</taxon>
        <taxon>fabids</taxon>
        <taxon>Malpighiales</taxon>
        <taxon>Euphorbiaceae</taxon>
        <taxon>Acalyphoideae</taxon>
        <taxon>Acalypheae</taxon>
        <taxon>Ricinus</taxon>
    </lineage>
</organism>
<keyword evidence="1" id="KW-1133">Transmembrane helix</keyword>
<reference evidence="3" key="1">
    <citation type="journal article" date="2010" name="Nat. Biotechnol.">
        <title>Draft genome sequence of the oilseed species Ricinus communis.</title>
        <authorList>
            <person name="Chan A.P."/>
            <person name="Crabtree J."/>
            <person name="Zhao Q."/>
            <person name="Lorenzi H."/>
            <person name="Orvis J."/>
            <person name="Puiu D."/>
            <person name="Melake-Berhan A."/>
            <person name="Jones K.M."/>
            <person name="Redman J."/>
            <person name="Chen G."/>
            <person name="Cahoon E.B."/>
            <person name="Gedil M."/>
            <person name="Stanke M."/>
            <person name="Haas B.J."/>
            <person name="Wortman J.R."/>
            <person name="Fraser-Liggett C.M."/>
            <person name="Ravel J."/>
            <person name="Rabinowicz P.D."/>
        </authorList>
    </citation>
    <scope>NUCLEOTIDE SEQUENCE [LARGE SCALE GENOMIC DNA]</scope>
    <source>
        <strain evidence="3">cv. Hale</strain>
    </source>
</reference>
<evidence type="ECO:0000313" key="2">
    <source>
        <dbReference type="EMBL" id="EEF52191.1"/>
    </source>
</evidence>
<evidence type="ECO:0000313" key="3">
    <source>
        <dbReference type="Proteomes" id="UP000008311"/>
    </source>
</evidence>
<gene>
    <name evidence="2" type="ORF">RCOM_1584360</name>
</gene>
<dbReference type="EMBL" id="EQ973772">
    <property type="protein sequence ID" value="EEF52191.1"/>
    <property type="molecule type" value="Genomic_DNA"/>
</dbReference>
<proteinExistence type="predicted"/>
<feature type="transmembrane region" description="Helical" evidence="1">
    <location>
        <begin position="6"/>
        <end position="22"/>
    </location>
</feature>
<accession>B9R6R1</accession>
<dbReference type="Proteomes" id="UP000008311">
    <property type="component" value="Unassembled WGS sequence"/>
</dbReference>
<keyword evidence="3" id="KW-1185">Reference proteome</keyword>
<sequence>MGNQTLPSLSLSFFLVYLFFFMRNRSPSAATYLDREEAVFEKSRASLFLGSRKLIFIGRNSWQNLTNGVLQAEALCLESGQISLFLTTADCAVGLPETFNKFPSFKTSMKFHIFRKLRLVFSQMKAPSAHSQCKYYAVNKSDEIATNSSLVCTTEKRRGNVHKGDIRNVFIY</sequence>